<dbReference type="GO" id="GO:0006508">
    <property type="term" value="P:proteolysis"/>
    <property type="evidence" value="ECO:0007669"/>
    <property type="project" value="UniProtKB-KW"/>
</dbReference>
<dbReference type="GO" id="GO:0004185">
    <property type="term" value="F:serine-type carboxypeptidase activity"/>
    <property type="evidence" value="ECO:0007669"/>
    <property type="project" value="UniProtKB-UniRule"/>
</dbReference>
<evidence type="ECO:0000256" key="3">
    <source>
        <dbReference type="ARBA" id="ARBA00023157"/>
    </source>
</evidence>
<dbReference type="PANTHER" id="PTHR11802">
    <property type="entry name" value="SERINE PROTEASE FAMILY S10 SERINE CARBOXYPEPTIDASE"/>
    <property type="match status" value="1"/>
</dbReference>
<keyword evidence="3" id="KW-1015">Disulfide bond</keyword>
<comment type="similarity">
    <text evidence="1 5">Belongs to the peptidase S10 family.</text>
</comment>
<dbReference type="EMBL" id="MT438879">
    <property type="protein sequence ID" value="QOL01126.1"/>
    <property type="molecule type" value="mRNA"/>
</dbReference>
<dbReference type="Gene3D" id="3.40.50.1820">
    <property type="entry name" value="alpha/beta hydrolase"/>
    <property type="match status" value="1"/>
</dbReference>
<dbReference type="EC" id="3.4.16.-" evidence="5"/>
<dbReference type="InterPro" id="IPR033124">
    <property type="entry name" value="Ser_caboxypep_his_AS"/>
</dbReference>
<keyword evidence="5" id="KW-0645">Protease</keyword>
<dbReference type="FunFam" id="3.40.50.1820:FF:000211">
    <property type="entry name" value="Carboxypeptidase"/>
    <property type="match status" value="1"/>
</dbReference>
<evidence type="ECO:0000256" key="2">
    <source>
        <dbReference type="ARBA" id="ARBA00022729"/>
    </source>
</evidence>
<keyword evidence="5" id="KW-0121">Carboxypeptidase</keyword>
<keyword evidence="5" id="KW-0378">Hydrolase</keyword>
<dbReference type="PANTHER" id="PTHR11802:SF201">
    <property type="entry name" value="CARBOXYPEPTIDASE"/>
    <property type="match status" value="1"/>
</dbReference>
<dbReference type="PROSITE" id="PS00131">
    <property type="entry name" value="CARBOXYPEPT_SER_SER"/>
    <property type="match status" value="1"/>
</dbReference>
<evidence type="ECO:0000256" key="1">
    <source>
        <dbReference type="ARBA" id="ARBA00009431"/>
    </source>
</evidence>
<evidence type="ECO:0000256" key="5">
    <source>
        <dbReference type="RuleBase" id="RU361156"/>
    </source>
</evidence>
<dbReference type="InterPro" id="IPR029058">
    <property type="entry name" value="AB_hydrolase_fold"/>
</dbReference>
<accession>A0A7L9QE87</accession>
<sequence length="538" mass="58841">MKGMLAIVVTWLCIAQWTVSAAVTPVGAPSASMTHLIMPTAEGPAAAEASDGGYTAEALADFVDELPGWGKPNFDLYSGYITVNESAGRALFYAFAESYTDAHSKPLVLWLNGGPGCSSLASGFMSELGPFYPTANGKLKKNTYSWTEAANIIFLESPAFVGWSYSNTTSDATVGDARTAKDALNFLLGFLDRFPVYEGRPFWIAGESYGGHYVPNLALAVAKYNADKDGIPKINFKGFLVGNAWTDADEDNKGAVEFWHSHALISDTTRDGLMQKCNFSRIGPLQVEAVSSDTKSCDEYVNDSQTESGFANGGINIYDIYADVCSPERASLEARQFAKVLGATRALTEGESSQGGTASPFQTMALAAMVSLPEPGKYDPCIDNKVEQYFNRPDVQRAFHANSSEHTLPWAWKGCSDYVNYSREDLLSSMLPVYRELLTHNLQILVYSGDVDAIVPVTGTRRWLRRLKLPVVRSWQPWRSATGQIGGYFERYAGLTFVTIRDAGHMVPYTQPERASFIFSKWVVEGSNELASTEAFLS</sequence>
<keyword evidence="2 5" id="KW-0732">Signal</keyword>
<reference evidence="6" key="1">
    <citation type="journal article" date="2020" name="Microb. Ecol.">
        <title>The Under-explored Extracellular Proteome of Aero-Terrestrial Microalgae Provides Clues on Different Mechanisms of Desiccation Tolerance in Non-Model Organisms.</title>
        <authorList>
            <person name="Gonzalez-Hourcade M."/>
            <person name="Del Campo E.M."/>
            <person name="Casano L.M."/>
        </authorList>
    </citation>
    <scope>NUCLEOTIDE SEQUENCE</scope>
    <source>
        <strain evidence="6">SAG 216-12</strain>
    </source>
</reference>
<dbReference type="Gene3D" id="3.40.50.11320">
    <property type="match status" value="1"/>
</dbReference>
<dbReference type="Gene3D" id="6.10.250.940">
    <property type="match status" value="1"/>
</dbReference>
<dbReference type="Pfam" id="PF00450">
    <property type="entry name" value="Peptidase_S10"/>
    <property type="match status" value="1"/>
</dbReference>
<feature type="chain" id="PRO_5029930650" description="Carboxypeptidase" evidence="5">
    <location>
        <begin position="22"/>
        <end position="538"/>
    </location>
</feature>
<dbReference type="PRINTS" id="PR00724">
    <property type="entry name" value="CRBOXYPTASEC"/>
</dbReference>
<dbReference type="SUPFAM" id="SSF53474">
    <property type="entry name" value="alpha/beta-Hydrolases"/>
    <property type="match status" value="1"/>
</dbReference>
<dbReference type="PROSITE" id="PS00560">
    <property type="entry name" value="CARBOXYPEPT_SER_HIS"/>
    <property type="match status" value="1"/>
</dbReference>
<dbReference type="FunFam" id="3.40.50.11320:FF:000002">
    <property type="entry name" value="Carboxypeptidase"/>
    <property type="match status" value="1"/>
</dbReference>
<evidence type="ECO:0000256" key="4">
    <source>
        <dbReference type="ARBA" id="ARBA00023180"/>
    </source>
</evidence>
<protein>
    <recommendedName>
        <fullName evidence="5">Carboxypeptidase</fullName>
        <ecNumber evidence="5">3.4.16.-</ecNumber>
    </recommendedName>
</protein>
<dbReference type="InterPro" id="IPR018202">
    <property type="entry name" value="Ser_caboxypep_ser_AS"/>
</dbReference>
<dbReference type="AlphaFoldDB" id="A0A7L9QE87"/>
<name>A0A7L9QE87_9CHLO</name>
<keyword evidence="4" id="KW-0325">Glycoprotein</keyword>
<organism evidence="6">
    <name type="scientific">Pseudococcomyxa simplex</name>
    <dbReference type="NCBI Taxonomy" id="464287"/>
    <lineage>
        <taxon>Eukaryota</taxon>
        <taxon>Viridiplantae</taxon>
        <taxon>Chlorophyta</taxon>
        <taxon>core chlorophytes</taxon>
        <taxon>Trebouxiophyceae</taxon>
        <taxon>Chlorellales</taxon>
        <taxon>Oocystaceae</taxon>
        <taxon>Pseudococcomyxa</taxon>
    </lineage>
</organism>
<feature type="signal peptide" evidence="5">
    <location>
        <begin position="1"/>
        <end position="21"/>
    </location>
</feature>
<proteinExistence type="evidence at transcript level"/>
<dbReference type="InterPro" id="IPR001563">
    <property type="entry name" value="Peptidase_S10"/>
</dbReference>
<evidence type="ECO:0000313" key="6">
    <source>
        <dbReference type="EMBL" id="QOL01126.1"/>
    </source>
</evidence>